<reference evidence="1" key="1">
    <citation type="submission" date="2019-08" db="EMBL/GenBank/DDBJ databases">
        <authorList>
            <person name="Kucharzyk K."/>
            <person name="Murdoch R.W."/>
            <person name="Higgins S."/>
            <person name="Loffler F."/>
        </authorList>
    </citation>
    <scope>NUCLEOTIDE SEQUENCE</scope>
</reference>
<dbReference type="AlphaFoldDB" id="A0A644YSP9"/>
<gene>
    <name evidence="1" type="ORF">SDC9_76043</name>
</gene>
<accession>A0A644YSP9</accession>
<proteinExistence type="predicted"/>
<protein>
    <submittedName>
        <fullName evidence="1">Uncharacterized protein</fullName>
    </submittedName>
</protein>
<organism evidence="1">
    <name type="scientific">bioreactor metagenome</name>
    <dbReference type="NCBI Taxonomy" id="1076179"/>
    <lineage>
        <taxon>unclassified sequences</taxon>
        <taxon>metagenomes</taxon>
        <taxon>ecological metagenomes</taxon>
    </lineage>
</organism>
<evidence type="ECO:0000313" key="1">
    <source>
        <dbReference type="EMBL" id="MPM29503.1"/>
    </source>
</evidence>
<sequence>MNAVLWLFGHQDGRLLAEVGQQRQRENAQGAIRQARGRHFEVALVADHEVGVVVVLTFTHFDVSDLRQRSLHMGNPVGIALAAIVGRLSFGSPLSLQLQCEPRDVAAVGGDDLGLTRSTSLTKRRPIGLEKDGVSCKQVMEPTSGGILFFRFKKHARHGQHRVGHRDAGFSCSTMNSRHFRLKDGANSVLSLQ</sequence>
<name>A0A644YSP9_9ZZZZ</name>
<dbReference type="EMBL" id="VSSQ01005528">
    <property type="protein sequence ID" value="MPM29503.1"/>
    <property type="molecule type" value="Genomic_DNA"/>
</dbReference>
<comment type="caution">
    <text evidence="1">The sequence shown here is derived from an EMBL/GenBank/DDBJ whole genome shotgun (WGS) entry which is preliminary data.</text>
</comment>